<keyword evidence="3" id="KW-1185">Reference proteome</keyword>
<dbReference type="Proteomes" id="UP000250140">
    <property type="component" value="Unassembled WGS sequence"/>
</dbReference>
<evidence type="ECO:0000256" key="1">
    <source>
        <dbReference type="SAM" id="MobiDB-lite"/>
    </source>
</evidence>
<feature type="region of interest" description="Disordered" evidence="1">
    <location>
        <begin position="44"/>
        <end position="65"/>
    </location>
</feature>
<reference evidence="2 3" key="1">
    <citation type="journal article" date="2016" name="Nat. Commun.">
        <title>Ectomycorrhizal ecology is imprinted in the genome of the dominant symbiotic fungus Cenococcum geophilum.</title>
        <authorList>
            <consortium name="DOE Joint Genome Institute"/>
            <person name="Peter M."/>
            <person name="Kohler A."/>
            <person name="Ohm R.A."/>
            <person name="Kuo A."/>
            <person name="Krutzmann J."/>
            <person name="Morin E."/>
            <person name="Arend M."/>
            <person name="Barry K.W."/>
            <person name="Binder M."/>
            <person name="Choi C."/>
            <person name="Clum A."/>
            <person name="Copeland A."/>
            <person name="Grisel N."/>
            <person name="Haridas S."/>
            <person name="Kipfer T."/>
            <person name="LaButti K."/>
            <person name="Lindquist E."/>
            <person name="Lipzen A."/>
            <person name="Maire R."/>
            <person name="Meier B."/>
            <person name="Mihaltcheva S."/>
            <person name="Molinier V."/>
            <person name="Murat C."/>
            <person name="Poggeler S."/>
            <person name="Quandt C.A."/>
            <person name="Sperisen C."/>
            <person name="Tritt A."/>
            <person name="Tisserant E."/>
            <person name="Crous P.W."/>
            <person name="Henrissat B."/>
            <person name="Nehls U."/>
            <person name="Egli S."/>
            <person name="Spatafora J.W."/>
            <person name="Grigoriev I.V."/>
            <person name="Martin F.M."/>
        </authorList>
    </citation>
    <scope>NUCLEOTIDE SEQUENCE [LARGE SCALE GENOMIC DNA]</scope>
    <source>
        <strain evidence="2 3">CBS 207.34</strain>
    </source>
</reference>
<accession>A0A8E2F803</accession>
<feature type="compositionally biased region" description="Polar residues" evidence="1">
    <location>
        <begin position="56"/>
        <end position="65"/>
    </location>
</feature>
<dbReference type="EMBL" id="KV748943">
    <property type="protein sequence ID" value="OCL12015.1"/>
    <property type="molecule type" value="Genomic_DNA"/>
</dbReference>
<evidence type="ECO:0000313" key="2">
    <source>
        <dbReference type="EMBL" id="OCL12015.1"/>
    </source>
</evidence>
<dbReference type="AlphaFoldDB" id="A0A8E2F803"/>
<organism evidence="2 3">
    <name type="scientific">Glonium stellatum</name>
    <dbReference type="NCBI Taxonomy" id="574774"/>
    <lineage>
        <taxon>Eukaryota</taxon>
        <taxon>Fungi</taxon>
        <taxon>Dikarya</taxon>
        <taxon>Ascomycota</taxon>
        <taxon>Pezizomycotina</taxon>
        <taxon>Dothideomycetes</taxon>
        <taxon>Pleosporomycetidae</taxon>
        <taxon>Gloniales</taxon>
        <taxon>Gloniaceae</taxon>
        <taxon>Glonium</taxon>
    </lineage>
</organism>
<gene>
    <name evidence="2" type="ORF">AOQ84DRAFT_421499</name>
</gene>
<name>A0A8E2F803_9PEZI</name>
<feature type="region of interest" description="Disordered" evidence="1">
    <location>
        <begin position="287"/>
        <end position="308"/>
    </location>
</feature>
<proteinExistence type="predicted"/>
<sequence length="461" mass="48266">MSGPEGLGPSVGEKGAWAKSQEKVGGCGVAEYTCRSPSAVQWQLPGRGERHRDAATSGTASANYLSGQRPSRCRLSWGGTPSQIYLVSFGGDVDGRPPRWVQMSLRIAKDSGSKSGLVCAGWRAVREIKWCDGAGSKPQTTASQGSECSEDYFDLEVMGDEEAFWGGRGGSLCVSCPSSARESPLSAPTVKKRAGGPSGLAILCIGPMGRSRNFGGEAACICPVSGHQSACTGTSAWGIGEGVLGVLGVFKMLPESCQTLPNAARCLQPCCMLSVFATAKGGGLTLTPPARPFASPSARPQPPRPKQHPIQFLLTDRNRPSPSGLSPISLLLSTLPSCPVQPERHRLRFIPSPSYFARGLPQGWFCLSLCPCGFATDSTWGVLQQPASLQLPALLAGSPTHLAEYRLASLDLLFTGSTASSTSAPFLHIILGLVVSTSLPECLAEALEEDRFCPGGSVLGA</sequence>
<evidence type="ECO:0000313" key="3">
    <source>
        <dbReference type="Proteomes" id="UP000250140"/>
    </source>
</evidence>
<protein>
    <submittedName>
        <fullName evidence="2">Uncharacterized protein</fullName>
    </submittedName>
</protein>